<dbReference type="PANTHER" id="PTHR14363:SF13">
    <property type="entry name" value="OS07G0598400 PROTEIN"/>
    <property type="match status" value="1"/>
</dbReference>
<evidence type="ECO:0000256" key="7">
    <source>
        <dbReference type="ARBA" id="ARBA00023136"/>
    </source>
</evidence>
<dbReference type="Gene3D" id="3.20.20.80">
    <property type="entry name" value="Glycosidases"/>
    <property type="match status" value="1"/>
</dbReference>
<evidence type="ECO:0000256" key="4">
    <source>
        <dbReference type="ARBA" id="ARBA00022525"/>
    </source>
</evidence>
<keyword evidence="5 13" id="KW-0732">Signal</keyword>
<gene>
    <name evidence="15" type="ORF">F8388_022836</name>
</gene>
<comment type="caution">
    <text evidence="15">The sequence shown here is derived from an EMBL/GenBank/DDBJ whole genome shotgun (WGS) entry which is preliminary data.</text>
</comment>
<keyword evidence="8" id="KW-0325">Glycoprotein</keyword>
<dbReference type="GO" id="GO:0004566">
    <property type="term" value="F:beta-glucuronidase activity"/>
    <property type="evidence" value="ECO:0007669"/>
    <property type="project" value="TreeGrafter"/>
</dbReference>
<evidence type="ECO:0000313" key="16">
    <source>
        <dbReference type="Proteomes" id="UP000525078"/>
    </source>
</evidence>
<evidence type="ECO:0000256" key="13">
    <source>
        <dbReference type="SAM" id="SignalP"/>
    </source>
</evidence>
<keyword evidence="4" id="KW-0964">Secreted</keyword>
<dbReference type="GO" id="GO:0009505">
    <property type="term" value="C:plant-type cell wall"/>
    <property type="evidence" value="ECO:0007669"/>
    <property type="project" value="TreeGrafter"/>
</dbReference>
<evidence type="ECO:0000256" key="3">
    <source>
        <dbReference type="ARBA" id="ARBA00009800"/>
    </source>
</evidence>
<feature type="compositionally biased region" description="Basic and acidic residues" evidence="12">
    <location>
        <begin position="699"/>
        <end position="710"/>
    </location>
</feature>
<keyword evidence="6" id="KW-0378">Hydrolase</keyword>
<protein>
    <recommendedName>
        <fullName evidence="14">Remorin C-terminal domain-containing protein</fullName>
    </recommendedName>
</protein>
<feature type="chain" id="PRO_5029590853" description="Remorin C-terminal domain-containing protein" evidence="13">
    <location>
        <begin position="23"/>
        <end position="849"/>
    </location>
</feature>
<evidence type="ECO:0000256" key="8">
    <source>
        <dbReference type="ARBA" id="ARBA00023180"/>
    </source>
</evidence>
<comment type="similarity">
    <text evidence="2">Belongs to the remorin family.</text>
</comment>
<dbReference type="InterPro" id="IPR005199">
    <property type="entry name" value="Glyco_hydro_79"/>
</dbReference>
<keyword evidence="9" id="KW-0458">Lysosome</keyword>
<reference evidence="15 16" key="1">
    <citation type="journal article" date="2020" name="bioRxiv">
        <title>Sequence and annotation of 42 cannabis genomes reveals extensive copy number variation in cannabinoid synthesis and pathogen resistance genes.</title>
        <authorList>
            <person name="Mckernan K.J."/>
            <person name="Helbert Y."/>
            <person name="Kane L.T."/>
            <person name="Ebling H."/>
            <person name="Zhang L."/>
            <person name="Liu B."/>
            <person name="Eaton Z."/>
            <person name="Mclaughlin S."/>
            <person name="Kingan S."/>
            <person name="Baybayan P."/>
            <person name="Concepcion G."/>
            <person name="Jordan M."/>
            <person name="Riva A."/>
            <person name="Barbazuk W."/>
            <person name="Harkins T."/>
        </authorList>
    </citation>
    <scope>NUCLEOTIDE SEQUENCE [LARGE SCALE GENOMIC DNA]</scope>
    <source>
        <strain evidence="16">cv. Jamaican Lion 4</strain>
        <tissue evidence="15">Leaf</tissue>
    </source>
</reference>
<feature type="region of interest" description="Disordered" evidence="12">
    <location>
        <begin position="600"/>
        <end position="748"/>
    </location>
</feature>
<evidence type="ECO:0000256" key="12">
    <source>
        <dbReference type="SAM" id="MobiDB-lite"/>
    </source>
</evidence>
<accession>A0A7J6FBY2</accession>
<dbReference type="AlphaFoldDB" id="A0A7J6FBY2"/>
<proteinExistence type="inferred from homology"/>
<dbReference type="InterPro" id="IPR005516">
    <property type="entry name" value="Remorin_C"/>
</dbReference>
<evidence type="ECO:0000256" key="9">
    <source>
        <dbReference type="ARBA" id="ARBA00023228"/>
    </source>
</evidence>
<feature type="compositionally biased region" description="Polar residues" evidence="12">
    <location>
        <begin position="630"/>
        <end position="644"/>
    </location>
</feature>
<evidence type="ECO:0000259" key="14">
    <source>
        <dbReference type="Pfam" id="PF03763"/>
    </source>
</evidence>
<dbReference type="Pfam" id="PF03763">
    <property type="entry name" value="Remorin_C"/>
    <property type="match status" value="1"/>
</dbReference>
<evidence type="ECO:0000256" key="1">
    <source>
        <dbReference type="ARBA" id="ARBA00004613"/>
    </source>
</evidence>
<dbReference type="GO" id="GO:0005576">
    <property type="term" value="C:extracellular region"/>
    <property type="evidence" value="ECO:0007669"/>
    <property type="project" value="UniProtKB-SubCell"/>
</dbReference>
<feature type="compositionally biased region" description="Polar residues" evidence="12">
    <location>
        <begin position="711"/>
        <end position="721"/>
    </location>
</feature>
<name>A0A7J6FBY2_CANSA</name>
<comment type="function">
    <text evidence="11">Endoglycosidase which is a cell surface and extracellular matrix-degrading enzyme. Cleaves heparan sulfate proteoglycans (HSPGs) into heparan sulfate side chains and core proteoglycans.</text>
</comment>
<evidence type="ECO:0000313" key="15">
    <source>
        <dbReference type="EMBL" id="KAF4368203.1"/>
    </source>
</evidence>
<feature type="signal peptide" evidence="13">
    <location>
        <begin position="1"/>
        <end position="22"/>
    </location>
</feature>
<dbReference type="PANTHER" id="PTHR14363">
    <property type="entry name" value="HEPARANASE-RELATED"/>
    <property type="match status" value="1"/>
</dbReference>
<dbReference type="EMBL" id="JAATIP010000136">
    <property type="protein sequence ID" value="KAF4368203.1"/>
    <property type="molecule type" value="Genomic_DNA"/>
</dbReference>
<dbReference type="SUPFAM" id="SSF51445">
    <property type="entry name" value="(Trans)glycosidases"/>
    <property type="match status" value="1"/>
</dbReference>
<dbReference type="Proteomes" id="UP000525078">
    <property type="component" value="Unassembled WGS sequence"/>
</dbReference>
<evidence type="ECO:0000256" key="11">
    <source>
        <dbReference type="ARBA" id="ARBA00055929"/>
    </source>
</evidence>
<organism evidence="15 16">
    <name type="scientific">Cannabis sativa</name>
    <name type="common">Hemp</name>
    <name type="synonym">Marijuana</name>
    <dbReference type="NCBI Taxonomy" id="3483"/>
    <lineage>
        <taxon>Eukaryota</taxon>
        <taxon>Viridiplantae</taxon>
        <taxon>Streptophyta</taxon>
        <taxon>Embryophyta</taxon>
        <taxon>Tracheophyta</taxon>
        <taxon>Spermatophyta</taxon>
        <taxon>Magnoliopsida</taxon>
        <taxon>eudicotyledons</taxon>
        <taxon>Gunneridae</taxon>
        <taxon>Pentapetalae</taxon>
        <taxon>rosids</taxon>
        <taxon>fabids</taxon>
        <taxon>Rosales</taxon>
        <taxon>Cannabaceae</taxon>
        <taxon>Cannabis</taxon>
    </lineage>
</organism>
<evidence type="ECO:0000256" key="5">
    <source>
        <dbReference type="ARBA" id="ARBA00022729"/>
    </source>
</evidence>
<feature type="domain" description="Remorin C-terminal" evidence="14">
    <location>
        <begin position="741"/>
        <end position="844"/>
    </location>
</feature>
<evidence type="ECO:0000256" key="10">
    <source>
        <dbReference type="ARBA" id="ARBA00023765"/>
    </source>
</evidence>
<dbReference type="Pfam" id="PF03662">
    <property type="entry name" value="Glyco_hydro_79n"/>
    <property type="match status" value="1"/>
</dbReference>
<dbReference type="FunFam" id="3.20.20.80:FF:000023">
    <property type="entry name" value="heparanase-like protein 3"/>
    <property type="match status" value="1"/>
</dbReference>
<keyword evidence="7" id="KW-0472">Membrane</keyword>
<sequence length="849" mass="95105">MKIVMKVMLFNFVVLFLPISSSEFVRVTIRGESSIAKTDDNFICATLDWWPPEKCDYNQCPWGNAGILNLDIKNKIFVNAITAFNPLRIRLGGSLEDLVVYDVGNAVKECPKFRLQKNGLFGFSNGCLSQTRWDELNYLFNQTRALVTFSLNALYGKIASREDKLWIGEWNPENARQLMEYTLEKGYKIDSYELGNELCGSGVAARVNSVQYGRDIIVLKNLLRELYPIASTRPKVLGPAGFYDEKWFSTFLETTGPGIVDGVTHHIYNLGAGVDPGVINRIQDPVYLDKVAHTYRNVSRIVKKYSPKAGAWVGEAGGAYNSGGKNVQDRFVDGFWYLDQLGMASSLDHKVYCRQALIGGFYGLLNTTTFVPNPDYYGSALLWHRLMGKEVLAASHDGSPKLRAYSHCSKNKPGITLLLINFSNSTFFHVVISVYPFQKLSERTSQREEYHLTAKNGYIQSDEVLLNGTPLQLTNSSDIPLMEPILVDSYSPVCVAPDSFVFVVFKDKRAFACLTHNCFRVRFSGFGQDKNEGSGSSKDLTIPAQKTVTFKDRKKDQNWFRRQFSKQMNQDNDSNDIDRATAVAAAAYAISSLKDLGLPYQREQPETSKISSKGKKESTLSIQEPGRASKSFSGKGTMKSSENPDSMVPATAATHTKKPEKTLLPAPSFRKTGSTLEMELSGSSKVGRTTSKTEVAAKPLHDKQPSHRYDTGTSTSKSDLPTTVKPPPQPKRQSSTGPGMRKAQADAWEEAEMARVQERYDKQMATILDWEQKRKEKAKRHAVKSEGKLEEKRAKALKKYRMEMEYIDQVAGGARAKAEEKKRKDQLKVKEKADTIRRTGALPKTCFCF</sequence>
<dbReference type="InterPro" id="IPR017853">
    <property type="entry name" value="GH"/>
</dbReference>
<evidence type="ECO:0000256" key="6">
    <source>
        <dbReference type="ARBA" id="ARBA00022801"/>
    </source>
</evidence>
<comment type="subcellular location">
    <subcellularLocation>
        <location evidence="10">Lysosome membrane</location>
        <topology evidence="10">Peripheral membrane protein</topology>
    </subcellularLocation>
    <subcellularLocation>
        <location evidence="1">Secreted</location>
    </subcellularLocation>
</comment>
<dbReference type="GO" id="GO:0005765">
    <property type="term" value="C:lysosomal membrane"/>
    <property type="evidence" value="ECO:0007669"/>
    <property type="project" value="UniProtKB-SubCell"/>
</dbReference>
<feature type="compositionally biased region" description="Polar residues" evidence="12">
    <location>
        <begin position="671"/>
        <end position="693"/>
    </location>
</feature>
<comment type="similarity">
    <text evidence="3">Belongs to the glycosyl hydrolase 79 family.</text>
</comment>
<evidence type="ECO:0000256" key="2">
    <source>
        <dbReference type="ARBA" id="ARBA00005711"/>
    </source>
</evidence>